<sequence>VFVQKIARCAVVVEFAKAIVVLLIWCC</sequence>
<evidence type="ECO:0000313" key="1">
    <source>
        <dbReference type="EMBL" id="SVC98623.1"/>
    </source>
</evidence>
<feature type="non-terminal residue" evidence="1">
    <location>
        <position position="1"/>
    </location>
</feature>
<organism evidence="1">
    <name type="scientific">marine metagenome</name>
    <dbReference type="NCBI Taxonomy" id="408172"/>
    <lineage>
        <taxon>unclassified sequences</taxon>
        <taxon>metagenomes</taxon>
        <taxon>ecological metagenomes</taxon>
    </lineage>
</organism>
<dbReference type="EMBL" id="UINC01122669">
    <property type="protein sequence ID" value="SVC98623.1"/>
    <property type="molecule type" value="Genomic_DNA"/>
</dbReference>
<proteinExistence type="predicted"/>
<accession>A0A382RLQ3</accession>
<protein>
    <submittedName>
        <fullName evidence="1">Uncharacterized protein</fullName>
    </submittedName>
</protein>
<reference evidence="1" key="1">
    <citation type="submission" date="2018-05" db="EMBL/GenBank/DDBJ databases">
        <authorList>
            <person name="Lanie J.A."/>
            <person name="Ng W.-L."/>
            <person name="Kazmierczak K.M."/>
            <person name="Andrzejewski T.M."/>
            <person name="Davidsen T.M."/>
            <person name="Wayne K.J."/>
            <person name="Tettelin H."/>
            <person name="Glass J.I."/>
            <person name="Rusch D."/>
            <person name="Podicherti R."/>
            <person name="Tsui H.-C.T."/>
            <person name="Winkler M.E."/>
        </authorList>
    </citation>
    <scope>NUCLEOTIDE SEQUENCE</scope>
</reference>
<gene>
    <name evidence="1" type="ORF">METZ01_LOCUS351477</name>
</gene>
<dbReference type="AlphaFoldDB" id="A0A382RLQ3"/>
<name>A0A382RLQ3_9ZZZZ</name>